<gene>
    <name evidence="1" type="ORF">HRJ53_28180</name>
</gene>
<feature type="non-terminal residue" evidence="1">
    <location>
        <position position="98"/>
    </location>
</feature>
<name>A0A7V8NWN7_9BACT</name>
<dbReference type="SUPFAM" id="SSF50017">
    <property type="entry name" value="gp9"/>
    <property type="match status" value="1"/>
</dbReference>
<comment type="caution">
    <text evidence="1">The sequence shown here is derived from an EMBL/GenBank/DDBJ whole genome shotgun (WGS) entry which is preliminary data.</text>
</comment>
<proteinExistence type="predicted"/>
<keyword evidence="2" id="KW-1185">Reference proteome</keyword>
<dbReference type="EMBL" id="JACDQQ010002729">
    <property type="protein sequence ID" value="MBA0088884.1"/>
    <property type="molecule type" value="Genomic_DNA"/>
</dbReference>
<accession>A0A7V8NWN7</accession>
<dbReference type="InterPro" id="IPR036240">
    <property type="entry name" value="Gp9-like_sf"/>
</dbReference>
<dbReference type="Proteomes" id="UP000567293">
    <property type="component" value="Unassembled WGS sequence"/>
</dbReference>
<protein>
    <submittedName>
        <fullName evidence="1">Uncharacterized protein</fullName>
    </submittedName>
</protein>
<evidence type="ECO:0000313" key="2">
    <source>
        <dbReference type="Proteomes" id="UP000567293"/>
    </source>
</evidence>
<organism evidence="1 2">
    <name type="scientific">Candidatus Acidiferrum panamense</name>
    <dbReference type="NCBI Taxonomy" id="2741543"/>
    <lineage>
        <taxon>Bacteria</taxon>
        <taxon>Pseudomonadati</taxon>
        <taxon>Acidobacteriota</taxon>
        <taxon>Terriglobia</taxon>
        <taxon>Candidatus Acidiferrales</taxon>
        <taxon>Candidatus Acidiferrum</taxon>
    </lineage>
</organism>
<reference evidence="1" key="1">
    <citation type="submission" date="2020-06" db="EMBL/GenBank/DDBJ databases">
        <title>Legume-microbial interactions unlock mineral nutrients during tropical forest succession.</title>
        <authorList>
            <person name="Epihov D.Z."/>
        </authorList>
    </citation>
    <scope>NUCLEOTIDE SEQUENCE [LARGE SCALE GENOMIC DNA]</scope>
    <source>
        <strain evidence="1">Pan2503</strain>
    </source>
</reference>
<dbReference type="AlphaFoldDB" id="A0A7V8NWN7"/>
<sequence>MAQQTINVGTGPNSATGDPIRTAFQKCNSNFTDLYTGGIGTGSVVSIAITSSTLTVTGSPITTSGTIDIEAPAASITNTTLANMPAVSVKANPTSAPG</sequence>
<evidence type="ECO:0000313" key="1">
    <source>
        <dbReference type="EMBL" id="MBA0088884.1"/>
    </source>
</evidence>